<keyword evidence="5" id="KW-0560">Oxidoreductase</keyword>
<dbReference type="Pfam" id="PF00441">
    <property type="entry name" value="Acyl-CoA_dh_1"/>
    <property type="match status" value="1"/>
</dbReference>
<evidence type="ECO:0000256" key="2">
    <source>
        <dbReference type="ARBA" id="ARBA00009347"/>
    </source>
</evidence>
<keyword evidence="3 5" id="KW-0285">Flavoprotein</keyword>
<dbReference type="SUPFAM" id="SSF56645">
    <property type="entry name" value="Acyl-CoA dehydrogenase NM domain-like"/>
    <property type="match status" value="1"/>
</dbReference>
<dbReference type="CDD" id="cd00567">
    <property type="entry name" value="ACAD"/>
    <property type="match status" value="1"/>
</dbReference>
<sequence length="386" mass="42394">MDFDLDTEQVAFARLVRSWVDDNYPKERCRAIEAADGVFPTDLWNDLAKAGFHGIGIDPEYGGEGGDVVTQSILARELTRNLGGLSGVWGVSSFAGGKTLSTYGTPEQKAEYLPRLARGEIRFSIAITEPSGGTDLLGAMRSRIDKVPGGWRLNGQKVWSSGANTSDFLVVLAKDHEVGSSRSALTAVLVPTTTPGVDIRRIPKLGMRSFAACEVFLDDVVVPDEMLIGVRGRGWHQLLPTLNNERIITASSALGVLDAVLEDALQYVKEREAFGRPIGQFQALQHYIADMVAWREQSELLVRRAAWLQSLERPCGVEATLAHYVSAEYANQAADRGIQVLGGLGYSMETDMQRYWRDSRLYRIAPITGEMARNMVAEAQGLPRSF</sequence>
<dbReference type="Pfam" id="PF02771">
    <property type="entry name" value="Acyl-CoA_dh_N"/>
    <property type="match status" value="1"/>
</dbReference>
<dbReference type="EMBL" id="AP022871">
    <property type="protein sequence ID" value="BCB82781.1"/>
    <property type="molecule type" value="Genomic_DNA"/>
</dbReference>
<evidence type="ECO:0000313" key="10">
    <source>
        <dbReference type="Proteomes" id="UP000503011"/>
    </source>
</evidence>
<dbReference type="SUPFAM" id="SSF47203">
    <property type="entry name" value="Acyl-CoA dehydrogenase C-terminal domain-like"/>
    <property type="match status" value="1"/>
</dbReference>
<feature type="domain" description="Acyl-CoA dehydrogenase/oxidase N-terminal" evidence="8">
    <location>
        <begin position="7"/>
        <end position="120"/>
    </location>
</feature>
<evidence type="ECO:0000313" key="9">
    <source>
        <dbReference type="EMBL" id="BCB82781.1"/>
    </source>
</evidence>
<dbReference type="KEGG" id="psuu:Psuf_000940"/>
<dbReference type="PROSITE" id="PS00073">
    <property type="entry name" value="ACYL_COA_DH_2"/>
    <property type="match status" value="1"/>
</dbReference>
<evidence type="ECO:0000259" key="8">
    <source>
        <dbReference type="Pfam" id="PF02771"/>
    </source>
</evidence>
<dbReference type="InterPro" id="IPR046373">
    <property type="entry name" value="Acyl-CoA_Oxase/DH_mid-dom_sf"/>
</dbReference>
<dbReference type="Gene3D" id="2.40.110.10">
    <property type="entry name" value="Butyryl-CoA Dehydrogenase, subunit A, domain 2"/>
    <property type="match status" value="1"/>
</dbReference>
<feature type="domain" description="Acyl-CoA dehydrogenase/oxidase C-terminal" evidence="6">
    <location>
        <begin position="232"/>
        <end position="379"/>
    </location>
</feature>
<dbReference type="Pfam" id="PF02770">
    <property type="entry name" value="Acyl-CoA_dh_M"/>
    <property type="match status" value="1"/>
</dbReference>
<evidence type="ECO:0000256" key="5">
    <source>
        <dbReference type="RuleBase" id="RU362125"/>
    </source>
</evidence>
<reference evidence="9 10" key="2">
    <citation type="submission" date="2020-03" db="EMBL/GenBank/DDBJ databases">
        <authorList>
            <person name="Ichikawa N."/>
            <person name="Kimura A."/>
            <person name="Kitahashi Y."/>
            <person name="Uohara A."/>
        </authorList>
    </citation>
    <scope>NUCLEOTIDE SEQUENCE [LARGE SCALE GENOMIC DNA]</scope>
    <source>
        <strain evidence="9 10">NBRC 105367</strain>
    </source>
</reference>
<accession>A0A6F8YA00</accession>
<dbReference type="GO" id="GO:0050660">
    <property type="term" value="F:flavin adenine dinucleotide binding"/>
    <property type="evidence" value="ECO:0007669"/>
    <property type="project" value="InterPro"/>
</dbReference>
<dbReference type="PANTHER" id="PTHR43884:SF37">
    <property type="entry name" value="ACYL-COA DEHYDROGENASE"/>
    <property type="match status" value="1"/>
</dbReference>
<dbReference type="InterPro" id="IPR006089">
    <property type="entry name" value="Acyl-CoA_DH_CS"/>
</dbReference>
<dbReference type="PANTHER" id="PTHR43884">
    <property type="entry name" value="ACYL-COA DEHYDROGENASE"/>
    <property type="match status" value="1"/>
</dbReference>
<dbReference type="InterPro" id="IPR009075">
    <property type="entry name" value="AcylCo_DH/oxidase_C"/>
</dbReference>
<name>A0A6F8YA00_9ACTN</name>
<keyword evidence="10" id="KW-1185">Reference proteome</keyword>
<dbReference type="InterPro" id="IPR036250">
    <property type="entry name" value="AcylCo_DH-like_C"/>
</dbReference>
<comment type="similarity">
    <text evidence="2 5">Belongs to the acyl-CoA dehydrogenase family.</text>
</comment>
<dbReference type="InterPro" id="IPR037069">
    <property type="entry name" value="AcylCoA_DH/ox_N_sf"/>
</dbReference>
<comment type="cofactor">
    <cofactor evidence="1 5">
        <name>FAD</name>
        <dbReference type="ChEBI" id="CHEBI:57692"/>
    </cofactor>
</comment>
<dbReference type="Proteomes" id="UP000503011">
    <property type="component" value="Chromosome"/>
</dbReference>
<dbReference type="Gene3D" id="1.20.140.10">
    <property type="entry name" value="Butyryl-CoA Dehydrogenase, subunit A, domain 3"/>
    <property type="match status" value="1"/>
</dbReference>
<evidence type="ECO:0000259" key="6">
    <source>
        <dbReference type="Pfam" id="PF00441"/>
    </source>
</evidence>
<dbReference type="AlphaFoldDB" id="A0A6F8YA00"/>
<evidence type="ECO:0000259" key="7">
    <source>
        <dbReference type="Pfam" id="PF02770"/>
    </source>
</evidence>
<dbReference type="RefSeq" id="WP_173152520.1">
    <property type="nucleotide sequence ID" value="NZ_AP022871.1"/>
</dbReference>
<dbReference type="InterPro" id="IPR013786">
    <property type="entry name" value="AcylCoA_DH/ox_N"/>
</dbReference>
<dbReference type="PROSITE" id="PS00072">
    <property type="entry name" value="ACYL_COA_DH_1"/>
    <property type="match status" value="1"/>
</dbReference>
<keyword evidence="4 5" id="KW-0274">FAD</keyword>
<reference evidence="9 10" key="1">
    <citation type="submission" date="2020-03" db="EMBL/GenBank/DDBJ databases">
        <title>Whole genome shotgun sequence of Phytohabitans suffuscus NBRC 105367.</title>
        <authorList>
            <person name="Komaki H."/>
            <person name="Tamura T."/>
        </authorList>
    </citation>
    <scope>NUCLEOTIDE SEQUENCE [LARGE SCALE GENOMIC DNA]</scope>
    <source>
        <strain evidence="9 10">NBRC 105367</strain>
    </source>
</reference>
<dbReference type="InterPro" id="IPR006091">
    <property type="entry name" value="Acyl-CoA_Oxase/DH_mid-dom"/>
</dbReference>
<dbReference type="GO" id="GO:0003995">
    <property type="term" value="F:acyl-CoA dehydrogenase activity"/>
    <property type="evidence" value="ECO:0007669"/>
    <property type="project" value="InterPro"/>
</dbReference>
<evidence type="ECO:0000256" key="1">
    <source>
        <dbReference type="ARBA" id="ARBA00001974"/>
    </source>
</evidence>
<dbReference type="InterPro" id="IPR009100">
    <property type="entry name" value="AcylCoA_DH/oxidase_NM_dom_sf"/>
</dbReference>
<protein>
    <submittedName>
        <fullName evidence="9">Acyl-CoA dehydrogenase</fullName>
    </submittedName>
</protein>
<evidence type="ECO:0000256" key="3">
    <source>
        <dbReference type="ARBA" id="ARBA00022630"/>
    </source>
</evidence>
<proteinExistence type="inferred from homology"/>
<evidence type="ECO:0000256" key="4">
    <source>
        <dbReference type="ARBA" id="ARBA00022827"/>
    </source>
</evidence>
<feature type="domain" description="Acyl-CoA oxidase/dehydrogenase middle" evidence="7">
    <location>
        <begin position="125"/>
        <end position="220"/>
    </location>
</feature>
<dbReference type="Gene3D" id="1.10.540.10">
    <property type="entry name" value="Acyl-CoA dehydrogenase/oxidase, N-terminal domain"/>
    <property type="match status" value="1"/>
</dbReference>
<gene>
    <name evidence="9" type="ORF">Psuf_000940</name>
</gene>
<organism evidence="9 10">
    <name type="scientific">Phytohabitans suffuscus</name>
    <dbReference type="NCBI Taxonomy" id="624315"/>
    <lineage>
        <taxon>Bacteria</taxon>
        <taxon>Bacillati</taxon>
        <taxon>Actinomycetota</taxon>
        <taxon>Actinomycetes</taxon>
        <taxon>Micromonosporales</taxon>
        <taxon>Micromonosporaceae</taxon>
    </lineage>
</organism>